<keyword evidence="1" id="KW-0472">Membrane</keyword>
<feature type="transmembrane region" description="Helical" evidence="1">
    <location>
        <begin position="464"/>
        <end position="484"/>
    </location>
</feature>
<feature type="transmembrane region" description="Helical" evidence="1">
    <location>
        <begin position="386"/>
        <end position="406"/>
    </location>
</feature>
<organism evidence="3 4">
    <name type="scientific">Terrihabitans soli</name>
    <dbReference type="NCBI Taxonomy" id="708113"/>
    <lineage>
        <taxon>Bacteria</taxon>
        <taxon>Pseudomonadati</taxon>
        <taxon>Pseudomonadota</taxon>
        <taxon>Alphaproteobacteria</taxon>
        <taxon>Hyphomicrobiales</taxon>
        <taxon>Terrihabitans</taxon>
    </lineage>
</organism>
<dbReference type="Pfam" id="PF01970">
    <property type="entry name" value="TctA"/>
    <property type="match status" value="1"/>
</dbReference>
<dbReference type="AlphaFoldDB" id="A0A6S6QRT8"/>
<feature type="transmembrane region" description="Helical" evidence="1">
    <location>
        <begin position="321"/>
        <end position="342"/>
    </location>
</feature>
<feature type="domain" description="DUF112" evidence="2">
    <location>
        <begin position="21"/>
        <end position="438"/>
    </location>
</feature>
<feature type="transmembrane region" description="Helical" evidence="1">
    <location>
        <begin position="20"/>
        <end position="39"/>
    </location>
</feature>
<dbReference type="PANTHER" id="PTHR35342">
    <property type="entry name" value="TRICARBOXYLIC TRANSPORT PROTEIN"/>
    <property type="match status" value="1"/>
</dbReference>
<feature type="transmembrane region" description="Helical" evidence="1">
    <location>
        <begin position="108"/>
        <end position="131"/>
    </location>
</feature>
<evidence type="ECO:0000313" key="4">
    <source>
        <dbReference type="Proteomes" id="UP000515317"/>
    </source>
</evidence>
<dbReference type="EMBL" id="AP023361">
    <property type="protein sequence ID" value="BCJ89600.1"/>
    <property type="molecule type" value="Genomic_DNA"/>
</dbReference>
<keyword evidence="4" id="KW-1185">Reference proteome</keyword>
<sequence length="503" mass="52449">MSVFDQLAVGFQVALTLENFGYCLLGAAIGTMVGVLPGISPVTTIAMLLPITFQIPAVSALIMLSGIYYGAHHAGSTTAIILNMPGEPSSVVVCIDGHPMARQGRAGVALAISAIGSFFAGCVGIIVITFFSPVLADVGLLFGAPEYTALVAVALMTASVMSAGSALSTFGMAILGLLIGTVGTDVGTGFERFTFDSTHLADGVDFVAVAVGLFAFSEVAQHVKAPDLHKTFAVKFSELFPRMKDLKQAFPAILRGTGLGAALGILPGTGPLVSAFAAYALERQVAKDKSRFGKGAIEGVAAPEAADNAAAMTHFIPMLGLGIPAGAAMAMLLGALTIQGVQPGPQLMATHPELFWGVVCSMWIGNLMLLVLNLPMIGVWIKMLSIPYRLLYPGIILFCCIGVYSVRNSAFDVLLAAGIGLFGITARQFNCSPAPLVLGLILGPIFEENFRRSLTLSGGDPTIFFTRPISAALLVLFVVFAFGVTMSGARSRKQEIEHEAEAV</sequence>
<protein>
    <recommendedName>
        <fullName evidence="2">DUF112 domain-containing protein</fullName>
    </recommendedName>
</protein>
<feature type="transmembrane region" description="Helical" evidence="1">
    <location>
        <begin position="45"/>
        <end position="69"/>
    </location>
</feature>
<evidence type="ECO:0000259" key="2">
    <source>
        <dbReference type="Pfam" id="PF01970"/>
    </source>
</evidence>
<dbReference type="Proteomes" id="UP000515317">
    <property type="component" value="Chromosome"/>
</dbReference>
<evidence type="ECO:0000256" key="1">
    <source>
        <dbReference type="SAM" id="Phobius"/>
    </source>
</evidence>
<name>A0A6S6QRT8_9HYPH</name>
<evidence type="ECO:0000313" key="3">
    <source>
        <dbReference type="EMBL" id="BCJ89600.1"/>
    </source>
</evidence>
<keyword evidence="1" id="KW-1133">Transmembrane helix</keyword>
<feature type="transmembrane region" description="Helical" evidence="1">
    <location>
        <begin position="259"/>
        <end position="281"/>
    </location>
</feature>
<proteinExistence type="predicted"/>
<accession>A0A6S6QRT8</accession>
<dbReference type="KEGG" id="tso:IZ6_03350"/>
<dbReference type="RefSeq" id="WP_222876299.1">
    <property type="nucleotide sequence ID" value="NZ_AP023361.1"/>
</dbReference>
<feature type="transmembrane region" description="Helical" evidence="1">
    <location>
        <begin position="151"/>
        <end position="179"/>
    </location>
</feature>
<dbReference type="InterPro" id="IPR002823">
    <property type="entry name" value="DUF112_TM"/>
</dbReference>
<gene>
    <name evidence="3" type="ORF">IZ6_03350</name>
</gene>
<feature type="transmembrane region" description="Helical" evidence="1">
    <location>
        <begin position="354"/>
        <end position="374"/>
    </location>
</feature>
<reference evidence="3 4" key="1">
    <citation type="submission" date="2020-08" db="EMBL/GenBank/DDBJ databases">
        <title>Genome sequence of Rhizobiales bacterium strain IZ6.</title>
        <authorList>
            <person name="Nakai R."/>
            <person name="Naganuma T."/>
        </authorList>
    </citation>
    <scope>NUCLEOTIDE SEQUENCE [LARGE SCALE GENOMIC DNA]</scope>
    <source>
        <strain evidence="3 4">IZ6</strain>
    </source>
</reference>
<dbReference type="PANTHER" id="PTHR35342:SF5">
    <property type="entry name" value="TRICARBOXYLIC TRANSPORT PROTEIN"/>
    <property type="match status" value="1"/>
</dbReference>
<keyword evidence="1" id="KW-0812">Transmembrane</keyword>